<protein>
    <recommendedName>
        <fullName evidence="2">receptor protein-tyrosine kinase</fullName>
        <ecNumber evidence="2">2.7.10.1</ecNumber>
    </recommendedName>
</protein>
<keyword evidence="11 19" id="KW-1133">Transmembrane helix</keyword>
<dbReference type="InterPro" id="IPR003599">
    <property type="entry name" value="Ig_sub"/>
</dbReference>
<name>V4AXD5_LOTGI</name>
<dbReference type="InterPro" id="IPR013098">
    <property type="entry name" value="Ig_I-set"/>
</dbReference>
<evidence type="ECO:0000256" key="14">
    <source>
        <dbReference type="ARBA" id="ARBA00023157"/>
    </source>
</evidence>
<dbReference type="STRING" id="225164.V4AXD5"/>
<accession>V4AXD5</accession>
<sequence>MASFHCILSVLFIITLVTIETQARRKKHEAPKWKSTSMPNLQEKMVTAVEGEKLMLDCSAKGKPRPKAKWYINGEEISADVHTDIKLKKHILTIEKLNPEDGGNYTCVIHNKLDRLDWSFDVKVIRKIWPLEIEAPPNITANVGDTVTFTCRVKNDPNATIRWLKRHESPTEDINSYEKTEFIDSGPNPEYLIISDITEKDNGEYRCLAGNKWGVTYKIGYLKVLRPTTTPMPTTTTTTVATTTTTLPPTTTTTTTTMATTEFQTFFPPFKRQRPDKKNDMDNVTFFPPDSKKNGRKKKKNKNKKRKNKNRKNQTTTVSPFVYMEKTTMMYPMFPDQPKYDGEFERERQDVYEIEPRKSTVNYDFVPENGEEDFDVSQVDNQQRDGESSSSDTISLWTIYTIVGSIAGVILLLGLVAITVALCCRREGTGVYKSTPV</sequence>
<evidence type="ECO:0000256" key="11">
    <source>
        <dbReference type="ARBA" id="ARBA00022989"/>
    </source>
</evidence>
<dbReference type="HOGENOM" id="CLU_627450_0_0_1"/>
<keyword evidence="23" id="KW-1185">Reference proteome</keyword>
<feature type="compositionally biased region" description="Low complexity" evidence="18">
    <location>
        <begin position="233"/>
        <end position="261"/>
    </location>
</feature>
<feature type="region of interest" description="Disordered" evidence="18">
    <location>
        <begin position="233"/>
        <end position="318"/>
    </location>
</feature>
<dbReference type="RefSeq" id="XP_009047070.1">
    <property type="nucleotide sequence ID" value="XM_009048822.1"/>
</dbReference>
<feature type="transmembrane region" description="Helical" evidence="19">
    <location>
        <begin position="397"/>
        <end position="424"/>
    </location>
</feature>
<dbReference type="GO" id="GO:0050808">
    <property type="term" value="P:synapse organization"/>
    <property type="evidence" value="ECO:0007669"/>
    <property type="project" value="TreeGrafter"/>
</dbReference>
<feature type="domain" description="Ig-like" evidence="21">
    <location>
        <begin position="130"/>
        <end position="211"/>
    </location>
</feature>
<dbReference type="GO" id="GO:0005886">
    <property type="term" value="C:plasma membrane"/>
    <property type="evidence" value="ECO:0007669"/>
    <property type="project" value="TreeGrafter"/>
</dbReference>
<keyword evidence="16" id="KW-0325">Glycoprotein</keyword>
<feature type="domain" description="Ig-like" evidence="21">
    <location>
        <begin position="39"/>
        <end position="111"/>
    </location>
</feature>
<dbReference type="GO" id="GO:0030424">
    <property type="term" value="C:axon"/>
    <property type="evidence" value="ECO:0007669"/>
    <property type="project" value="TreeGrafter"/>
</dbReference>
<evidence type="ECO:0000256" key="16">
    <source>
        <dbReference type="ARBA" id="ARBA00023180"/>
    </source>
</evidence>
<dbReference type="FunFam" id="2.60.40.10:FF:000016">
    <property type="entry name" value="Fibroblast growth factor receptor"/>
    <property type="match status" value="1"/>
</dbReference>
<dbReference type="InterPro" id="IPR050958">
    <property type="entry name" value="Cell_Adh-Cytoskel_Orgn"/>
</dbReference>
<keyword evidence="3" id="KW-0597">Phosphoprotein</keyword>
<dbReference type="GO" id="GO:0004714">
    <property type="term" value="F:transmembrane receptor protein tyrosine kinase activity"/>
    <property type="evidence" value="ECO:0007669"/>
    <property type="project" value="UniProtKB-EC"/>
</dbReference>
<evidence type="ECO:0000256" key="4">
    <source>
        <dbReference type="ARBA" id="ARBA00022679"/>
    </source>
</evidence>
<keyword evidence="9" id="KW-0418">Kinase</keyword>
<evidence type="ECO:0000256" key="10">
    <source>
        <dbReference type="ARBA" id="ARBA00022840"/>
    </source>
</evidence>
<evidence type="ECO:0000256" key="18">
    <source>
        <dbReference type="SAM" id="MobiDB-lite"/>
    </source>
</evidence>
<evidence type="ECO:0000256" key="5">
    <source>
        <dbReference type="ARBA" id="ARBA00022692"/>
    </source>
</evidence>
<dbReference type="Pfam" id="PF07679">
    <property type="entry name" value="I-set"/>
    <property type="match status" value="2"/>
</dbReference>
<keyword evidence="4" id="KW-0808">Transferase</keyword>
<evidence type="ECO:0000313" key="22">
    <source>
        <dbReference type="EMBL" id="ESP02243.1"/>
    </source>
</evidence>
<evidence type="ECO:0000256" key="3">
    <source>
        <dbReference type="ARBA" id="ARBA00022553"/>
    </source>
</evidence>
<evidence type="ECO:0000256" key="1">
    <source>
        <dbReference type="ARBA" id="ARBA00004167"/>
    </source>
</evidence>
<dbReference type="PROSITE" id="PS50835">
    <property type="entry name" value="IG_LIKE"/>
    <property type="match status" value="2"/>
</dbReference>
<keyword evidence="5 19" id="KW-0812">Transmembrane</keyword>
<evidence type="ECO:0000256" key="6">
    <source>
        <dbReference type="ARBA" id="ARBA00022729"/>
    </source>
</evidence>
<dbReference type="PANTHER" id="PTHR45080:SF34">
    <property type="entry name" value="MYOSIN LIGHT CHAIN KINASE, SMOOTH MUSCLE-LIKE"/>
    <property type="match status" value="1"/>
</dbReference>
<dbReference type="PANTHER" id="PTHR45080">
    <property type="entry name" value="CONTACTIN 5"/>
    <property type="match status" value="1"/>
</dbReference>
<evidence type="ECO:0000313" key="23">
    <source>
        <dbReference type="Proteomes" id="UP000030746"/>
    </source>
</evidence>
<evidence type="ECO:0000259" key="21">
    <source>
        <dbReference type="PROSITE" id="PS50835"/>
    </source>
</evidence>
<keyword evidence="15" id="KW-0675">Receptor</keyword>
<evidence type="ECO:0000256" key="2">
    <source>
        <dbReference type="ARBA" id="ARBA00011902"/>
    </source>
</evidence>
<proteinExistence type="predicted"/>
<keyword evidence="6 20" id="KW-0732">Signal</keyword>
<keyword evidence="17" id="KW-0393">Immunoglobulin domain</keyword>
<dbReference type="GO" id="GO:0007156">
    <property type="term" value="P:homophilic cell adhesion via plasma membrane adhesion molecules"/>
    <property type="evidence" value="ECO:0007669"/>
    <property type="project" value="TreeGrafter"/>
</dbReference>
<organism evidence="22 23">
    <name type="scientific">Lottia gigantea</name>
    <name type="common">Giant owl limpet</name>
    <dbReference type="NCBI Taxonomy" id="225164"/>
    <lineage>
        <taxon>Eukaryota</taxon>
        <taxon>Metazoa</taxon>
        <taxon>Spiralia</taxon>
        <taxon>Lophotrochozoa</taxon>
        <taxon>Mollusca</taxon>
        <taxon>Gastropoda</taxon>
        <taxon>Patellogastropoda</taxon>
        <taxon>Lottioidea</taxon>
        <taxon>Lottiidae</taxon>
        <taxon>Lottia</taxon>
    </lineage>
</organism>
<evidence type="ECO:0000256" key="8">
    <source>
        <dbReference type="ARBA" id="ARBA00022741"/>
    </source>
</evidence>
<dbReference type="InterPro" id="IPR003598">
    <property type="entry name" value="Ig_sub2"/>
</dbReference>
<evidence type="ECO:0000256" key="17">
    <source>
        <dbReference type="ARBA" id="ARBA00023319"/>
    </source>
</evidence>
<keyword evidence="14" id="KW-1015">Disulfide bond</keyword>
<evidence type="ECO:0000256" key="20">
    <source>
        <dbReference type="SAM" id="SignalP"/>
    </source>
</evidence>
<dbReference type="EC" id="2.7.10.1" evidence="2"/>
<dbReference type="SMART" id="SM00409">
    <property type="entry name" value="IG"/>
    <property type="match status" value="2"/>
</dbReference>
<dbReference type="CTD" id="20250650"/>
<dbReference type="InterPro" id="IPR036179">
    <property type="entry name" value="Ig-like_dom_sf"/>
</dbReference>
<keyword evidence="13" id="KW-0829">Tyrosine-protein kinase</keyword>
<feature type="signal peptide" evidence="20">
    <location>
        <begin position="1"/>
        <end position="23"/>
    </location>
</feature>
<evidence type="ECO:0000256" key="9">
    <source>
        <dbReference type="ARBA" id="ARBA00022777"/>
    </source>
</evidence>
<keyword evidence="8" id="KW-0547">Nucleotide-binding</keyword>
<dbReference type="EMBL" id="KB200314">
    <property type="protein sequence ID" value="ESP02243.1"/>
    <property type="molecule type" value="Genomic_DNA"/>
</dbReference>
<dbReference type="InterPro" id="IPR013783">
    <property type="entry name" value="Ig-like_fold"/>
</dbReference>
<evidence type="ECO:0000256" key="13">
    <source>
        <dbReference type="ARBA" id="ARBA00023137"/>
    </source>
</evidence>
<dbReference type="KEGG" id="lgi:LOTGIDRAFT_238069"/>
<comment type="subcellular location">
    <subcellularLocation>
        <location evidence="1">Membrane</location>
        <topology evidence="1">Single-pass membrane protein</topology>
    </subcellularLocation>
</comment>
<gene>
    <name evidence="22" type="ORF">LOTGIDRAFT_238069</name>
</gene>
<reference evidence="22 23" key="1">
    <citation type="journal article" date="2013" name="Nature">
        <title>Insights into bilaterian evolution from three spiralian genomes.</title>
        <authorList>
            <person name="Simakov O."/>
            <person name="Marletaz F."/>
            <person name="Cho S.J."/>
            <person name="Edsinger-Gonzales E."/>
            <person name="Havlak P."/>
            <person name="Hellsten U."/>
            <person name="Kuo D.H."/>
            <person name="Larsson T."/>
            <person name="Lv J."/>
            <person name="Arendt D."/>
            <person name="Savage R."/>
            <person name="Osoegawa K."/>
            <person name="de Jong P."/>
            <person name="Grimwood J."/>
            <person name="Chapman J.A."/>
            <person name="Shapiro H."/>
            <person name="Aerts A."/>
            <person name="Otillar R.P."/>
            <person name="Terry A.Y."/>
            <person name="Boore J.L."/>
            <person name="Grigoriev I.V."/>
            <person name="Lindberg D.R."/>
            <person name="Seaver E.C."/>
            <person name="Weisblat D.A."/>
            <person name="Putnam N.H."/>
            <person name="Rokhsar D.S."/>
        </authorList>
    </citation>
    <scope>NUCLEOTIDE SEQUENCE [LARGE SCALE GENOMIC DNA]</scope>
</reference>
<keyword evidence="7" id="KW-0677">Repeat</keyword>
<evidence type="ECO:0000256" key="15">
    <source>
        <dbReference type="ARBA" id="ARBA00023170"/>
    </source>
</evidence>
<dbReference type="OMA" id="PYPVENE"/>
<keyword evidence="12 19" id="KW-0472">Membrane</keyword>
<dbReference type="AlphaFoldDB" id="V4AXD5"/>
<evidence type="ECO:0000256" key="12">
    <source>
        <dbReference type="ARBA" id="ARBA00023136"/>
    </source>
</evidence>
<dbReference type="InterPro" id="IPR007110">
    <property type="entry name" value="Ig-like_dom"/>
</dbReference>
<dbReference type="SMART" id="SM00408">
    <property type="entry name" value="IGc2"/>
    <property type="match status" value="2"/>
</dbReference>
<dbReference type="GO" id="GO:0008046">
    <property type="term" value="F:axon guidance receptor activity"/>
    <property type="evidence" value="ECO:0007669"/>
    <property type="project" value="TreeGrafter"/>
</dbReference>
<dbReference type="OrthoDB" id="6156543at2759"/>
<dbReference type="SUPFAM" id="SSF48726">
    <property type="entry name" value="Immunoglobulin"/>
    <property type="match status" value="2"/>
</dbReference>
<dbReference type="GO" id="GO:0005524">
    <property type="term" value="F:ATP binding"/>
    <property type="evidence" value="ECO:0007669"/>
    <property type="project" value="UniProtKB-KW"/>
</dbReference>
<dbReference type="GeneID" id="20250650"/>
<keyword evidence="10" id="KW-0067">ATP-binding</keyword>
<evidence type="ECO:0000256" key="7">
    <source>
        <dbReference type="ARBA" id="ARBA00022737"/>
    </source>
</evidence>
<evidence type="ECO:0000256" key="19">
    <source>
        <dbReference type="SAM" id="Phobius"/>
    </source>
</evidence>
<dbReference type="Gene3D" id="2.60.40.10">
    <property type="entry name" value="Immunoglobulins"/>
    <property type="match status" value="2"/>
</dbReference>
<feature type="chain" id="PRO_5004717266" description="receptor protein-tyrosine kinase" evidence="20">
    <location>
        <begin position="24"/>
        <end position="437"/>
    </location>
</feature>
<dbReference type="FunFam" id="2.60.40.10:FF:000020">
    <property type="entry name" value="Fibroblast growth factor receptor"/>
    <property type="match status" value="1"/>
</dbReference>
<feature type="compositionally biased region" description="Basic residues" evidence="18">
    <location>
        <begin position="294"/>
        <end position="312"/>
    </location>
</feature>
<dbReference type="Proteomes" id="UP000030746">
    <property type="component" value="Unassembled WGS sequence"/>
</dbReference>
<dbReference type="GO" id="GO:0043025">
    <property type="term" value="C:neuronal cell body"/>
    <property type="evidence" value="ECO:0007669"/>
    <property type="project" value="TreeGrafter"/>
</dbReference>